<name>A0ABP7RHX7_9SPHN</name>
<feature type="region of interest" description="Disordered" evidence="1">
    <location>
        <begin position="60"/>
        <end position="88"/>
    </location>
</feature>
<feature type="transmembrane region" description="Helical" evidence="2">
    <location>
        <begin position="34"/>
        <end position="51"/>
    </location>
</feature>
<sequence length="88" mass="9974">MIRRTLIYGAFIALVAAAVWWWEGARTPEPRNLVAALVLLPVFAWLIWLRRQWAPEQARRREAERSKRGGAAPGHGASDIVTDEAERP</sequence>
<organism evidence="3 4">
    <name type="scientific">Sphingomonas humi</name>
    <dbReference type="NCBI Taxonomy" id="335630"/>
    <lineage>
        <taxon>Bacteria</taxon>
        <taxon>Pseudomonadati</taxon>
        <taxon>Pseudomonadota</taxon>
        <taxon>Alphaproteobacteria</taxon>
        <taxon>Sphingomonadales</taxon>
        <taxon>Sphingomonadaceae</taxon>
        <taxon>Sphingomonas</taxon>
    </lineage>
</organism>
<accession>A0ABP7RHX7</accession>
<keyword evidence="4" id="KW-1185">Reference proteome</keyword>
<dbReference type="Proteomes" id="UP001501310">
    <property type="component" value="Unassembled WGS sequence"/>
</dbReference>
<protein>
    <submittedName>
        <fullName evidence="3">Uncharacterized protein</fullName>
    </submittedName>
</protein>
<keyword evidence="2" id="KW-0812">Transmembrane</keyword>
<keyword evidence="2" id="KW-1133">Transmembrane helix</keyword>
<feature type="transmembrane region" description="Helical" evidence="2">
    <location>
        <begin position="5"/>
        <end position="22"/>
    </location>
</feature>
<keyword evidence="2" id="KW-0472">Membrane</keyword>
<evidence type="ECO:0000256" key="1">
    <source>
        <dbReference type="SAM" id="MobiDB-lite"/>
    </source>
</evidence>
<comment type="caution">
    <text evidence="3">The sequence shown here is derived from an EMBL/GenBank/DDBJ whole genome shotgun (WGS) entry which is preliminary data.</text>
</comment>
<gene>
    <name evidence="3" type="ORF">GCM10022211_04170</name>
</gene>
<dbReference type="RefSeq" id="WP_344708506.1">
    <property type="nucleotide sequence ID" value="NZ_BAAAZD010000001.1"/>
</dbReference>
<evidence type="ECO:0000313" key="3">
    <source>
        <dbReference type="EMBL" id="GAA3997799.1"/>
    </source>
</evidence>
<evidence type="ECO:0000256" key="2">
    <source>
        <dbReference type="SAM" id="Phobius"/>
    </source>
</evidence>
<reference evidence="4" key="1">
    <citation type="journal article" date="2019" name="Int. J. Syst. Evol. Microbiol.">
        <title>The Global Catalogue of Microorganisms (GCM) 10K type strain sequencing project: providing services to taxonomists for standard genome sequencing and annotation.</title>
        <authorList>
            <consortium name="The Broad Institute Genomics Platform"/>
            <consortium name="The Broad Institute Genome Sequencing Center for Infectious Disease"/>
            <person name="Wu L."/>
            <person name="Ma J."/>
        </authorList>
    </citation>
    <scope>NUCLEOTIDE SEQUENCE [LARGE SCALE GENOMIC DNA]</scope>
    <source>
        <strain evidence="4">JCM 16603</strain>
    </source>
</reference>
<proteinExistence type="predicted"/>
<dbReference type="EMBL" id="BAAAZD010000001">
    <property type="protein sequence ID" value="GAA3997799.1"/>
    <property type="molecule type" value="Genomic_DNA"/>
</dbReference>
<evidence type="ECO:0000313" key="4">
    <source>
        <dbReference type="Proteomes" id="UP001501310"/>
    </source>
</evidence>